<feature type="region of interest" description="Disordered" evidence="4">
    <location>
        <begin position="530"/>
        <end position="562"/>
    </location>
</feature>
<evidence type="ECO:0000313" key="6">
    <source>
        <dbReference type="Proteomes" id="UP001652625"/>
    </source>
</evidence>
<accession>A0ABM4D3Q1</accession>
<gene>
    <name evidence="7" type="primary">LOC100201486</name>
</gene>
<dbReference type="PRINTS" id="PR00935">
    <property type="entry name" value="BAND41"/>
</dbReference>
<dbReference type="PANTHER" id="PTHR46079">
    <property type="entry name" value="FERM DOMAIN-CONTAINING PROTEIN 4"/>
    <property type="match status" value="1"/>
</dbReference>
<dbReference type="InterPro" id="IPR014352">
    <property type="entry name" value="FERM/acyl-CoA-bd_prot_sf"/>
</dbReference>
<dbReference type="Pfam" id="PF09379">
    <property type="entry name" value="FERM_N"/>
    <property type="match status" value="1"/>
</dbReference>
<dbReference type="GeneID" id="100201486"/>
<dbReference type="SUPFAM" id="SSF50729">
    <property type="entry name" value="PH domain-like"/>
    <property type="match status" value="1"/>
</dbReference>
<dbReference type="InterPro" id="IPR000299">
    <property type="entry name" value="FERM_domain"/>
</dbReference>
<dbReference type="Proteomes" id="UP001652625">
    <property type="component" value="Chromosome 12"/>
</dbReference>
<evidence type="ECO:0000256" key="3">
    <source>
        <dbReference type="ARBA" id="ARBA00023054"/>
    </source>
</evidence>
<dbReference type="SMART" id="SM00295">
    <property type="entry name" value="B41"/>
    <property type="match status" value="1"/>
</dbReference>
<evidence type="ECO:0000256" key="1">
    <source>
        <dbReference type="ARBA" id="ARBA00004496"/>
    </source>
</evidence>
<keyword evidence="6" id="KW-1185">Reference proteome</keyword>
<evidence type="ECO:0000313" key="7">
    <source>
        <dbReference type="RefSeq" id="XP_065668886.1"/>
    </source>
</evidence>
<dbReference type="Gene3D" id="3.10.20.90">
    <property type="entry name" value="Phosphatidylinositol 3-kinase Catalytic Subunit, Chain A, domain 1"/>
    <property type="match status" value="1"/>
</dbReference>
<dbReference type="SUPFAM" id="SSF54236">
    <property type="entry name" value="Ubiquitin-like"/>
    <property type="match status" value="1"/>
</dbReference>
<keyword evidence="3" id="KW-0175">Coiled coil</keyword>
<organism evidence="6 7">
    <name type="scientific">Hydra vulgaris</name>
    <name type="common">Hydra</name>
    <name type="synonym">Hydra attenuata</name>
    <dbReference type="NCBI Taxonomy" id="6087"/>
    <lineage>
        <taxon>Eukaryota</taxon>
        <taxon>Metazoa</taxon>
        <taxon>Cnidaria</taxon>
        <taxon>Hydrozoa</taxon>
        <taxon>Hydroidolina</taxon>
        <taxon>Anthoathecata</taxon>
        <taxon>Aplanulata</taxon>
        <taxon>Hydridae</taxon>
        <taxon>Hydra</taxon>
    </lineage>
</organism>
<dbReference type="SMART" id="SM01196">
    <property type="entry name" value="FERM_C"/>
    <property type="match status" value="1"/>
</dbReference>
<sequence>MVLSAETRKCIVHLLDGQKLDIPLQPKLLTSELLDIVGSHFNLKEKEYFGFYYYDIKENRCWMRENKKALDHDFQKTNPIVLYFSVRNFVPSVATLKESHTVELFFLQVQKLVFQGELECHSETIFKLAAYVLQATHGDFVSNNIAANDLKNLNVIPIKTQHEYPTPSYCELKIIEHYCNFDGMTRGEAIVNYIGDVERLPMYGNHCYNVKDKDQNSWILGLSHRGVSVFDIQNKSLPQKIFRWSHLENIYYKDKKFSIEYREGPRQHQSMLKLNTFRKSSNHITIQAWYSSTTAQCREIWLMAVSQHQFYLDKKLNQSKHAPKSLRDVAKSLCKSSSSLSSMYSGSIGGYSSSLSDTASFYFSLDGESTTSSQMVVAEKDLYYALKARKEFLQELLIEKRELLNELCLREADLTGQLPSDLPESPTHPGMPMRRKMGTSFQFDESLFSNQHGSDEQEYDRLLRDYQIQKQITNAAQRIAMDTSAQKKVRKARKITYQKSLVKLKTMEQQLEYLKRDAAKVTSEAMSRLIKQDENESNGDSLGPIDGESLDSDRNSHLHSRPSRYSMFLATPVVSSANNGLDQMKRRPSPVMSLVSPRYDAVKDCYRKNDFLSEGATRNSSYLSLRKYSDDCLTKKCSRSSSDITAIRHDSADKLNTAQSHTDESFVCGEFENTGMYSIGAVQKMDFNSTYSIPLSKSNPGIAQNRMHASPSTLRRLQMLALSPTHKRVGSSGYMYSQSSLASSSEYSEMSWPDVVPEQTLV</sequence>
<dbReference type="PROSITE" id="PS50057">
    <property type="entry name" value="FERM_3"/>
    <property type="match status" value="1"/>
</dbReference>
<dbReference type="Pfam" id="PF11819">
    <property type="entry name" value="CUPID"/>
    <property type="match status" value="1"/>
</dbReference>
<dbReference type="InterPro" id="IPR021774">
    <property type="entry name" value="CUPID"/>
</dbReference>
<dbReference type="InterPro" id="IPR018980">
    <property type="entry name" value="FERM_PH-like_C"/>
</dbReference>
<dbReference type="InterPro" id="IPR018979">
    <property type="entry name" value="FERM_N"/>
</dbReference>
<feature type="domain" description="FERM" evidence="5">
    <location>
        <begin position="8"/>
        <end position="315"/>
    </location>
</feature>
<dbReference type="InterPro" id="IPR011993">
    <property type="entry name" value="PH-like_dom_sf"/>
</dbReference>
<dbReference type="Pfam" id="PF00373">
    <property type="entry name" value="FERM_M"/>
    <property type="match status" value="1"/>
</dbReference>
<comment type="subcellular location">
    <subcellularLocation>
        <location evidence="1">Cytoplasm</location>
    </subcellularLocation>
</comment>
<dbReference type="InterPro" id="IPR019748">
    <property type="entry name" value="FERM_central"/>
</dbReference>
<dbReference type="InterPro" id="IPR019749">
    <property type="entry name" value="Band_41_domain"/>
</dbReference>
<name>A0ABM4D3Q1_HYDVU</name>
<dbReference type="RefSeq" id="XP_065668886.1">
    <property type="nucleotide sequence ID" value="XM_065812814.1"/>
</dbReference>
<dbReference type="InterPro" id="IPR047176">
    <property type="entry name" value="FRMD4A/B"/>
</dbReference>
<proteinExistence type="predicted"/>
<evidence type="ECO:0000256" key="4">
    <source>
        <dbReference type="SAM" id="MobiDB-lite"/>
    </source>
</evidence>
<dbReference type="Gene3D" id="2.30.29.30">
    <property type="entry name" value="Pleckstrin-homology domain (PH domain)/Phosphotyrosine-binding domain (PTB)"/>
    <property type="match status" value="1"/>
</dbReference>
<dbReference type="Pfam" id="PF09380">
    <property type="entry name" value="FERM_C"/>
    <property type="match status" value="1"/>
</dbReference>
<dbReference type="InterPro" id="IPR035963">
    <property type="entry name" value="FERM_2"/>
</dbReference>
<dbReference type="CDD" id="cd14473">
    <property type="entry name" value="FERM_B-lobe"/>
    <property type="match status" value="1"/>
</dbReference>
<dbReference type="Gene3D" id="1.20.80.10">
    <property type="match status" value="1"/>
</dbReference>
<protein>
    <submittedName>
        <fullName evidence="7">FERM domain-containing protein 4A isoform X2</fullName>
    </submittedName>
</protein>
<evidence type="ECO:0000256" key="2">
    <source>
        <dbReference type="ARBA" id="ARBA00022490"/>
    </source>
</evidence>
<evidence type="ECO:0000259" key="5">
    <source>
        <dbReference type="PROSITE" id="PS50057"/>
    </source>
</evidence>
<dbReference type="SUPFAM" id="SSF47031">
    <property type="entry name" value="Second domain of FERM"/>
    <property type="match status" value="1"/>
</dbReference>
<dbReference type="PANTHER" id="PTHR46079:SF2">
    <property type="entry name" value="FERM DOMAIN-CONTAINING PROTEIN"/>
    <property type="match status" value="1"/>
</dbReference>
<reference evidence="7" key="1">
    <citation type="submission" date="2025-08" db="UniProtKB">
        <authorList>
            <consortium name="RefSeq"/>
        </authorList>
    </citation>
    <scope>IDENTIFICATION</scope>
</reference>
<dbReference type="InterPro" id="IPR029071">
    <property type="entry name" value="Ubiquitin-like_domsf"/>
</dbReference>
<keyword evidence="2" id="KW-0963">Cytoplasm</keyword>